<proteinExistence type="predicted"/>
<reference evidence="2" key="1">
    <citation type="journal article" date="2012" name="Nat. Genet.">
        <title>Lifestyle transitions in plant pathogenic Colletotrichum fungi deciphered by genome and transcriptome analyses.</title>
        <authorList>
            <person name="O'Connell R.J."/>
            <person name="Thon M.R."/>
            <person name="Hacquard S."/>
            <person name="Amyotte S.G."/>
            <person name="Kleemann J."/>
            <person name="Torres M.F."/>
            <person name="Damm U."/>
            <person name="Buiate E.A."/>
            <person name="Epstein L."/>
            <person name="Alkan N."/>
            <person name="Altmueller J."/>
            <person name="Alvarado-Balderrama L."/>
            <person name="Bauser C.A."/>
            <person name="Becker C."/>
            <person name="Birren B.W."/>
            <person name="Chen Z."/>
            <person name="Choi J."/>
            <person name="Crouch J.A."/>
            <person name="Duvick J.P."/>
            <person name="Farman M.A."/>
            <person name="Gan P."/>
            <person name="Heiman D."/>
            <person name="Henrissat B."/>
            <person name="Howard R.J."/>
            <person name="Kabbage M."/>
            <person name="Koch C."/>
            <person name="Kracher B."/>
            <person name="Kubo Y."/>
            <person name="Law A.D."/>
            <person name="Lebrun M.-H."/>
            <person name="Lee Y.-H."/>
            <person name="Miyara I."/>
            <person name="Moore N."/>
            <person name="Neumann U."/>
            <person name="Nordstroem K."/>
            <person name="Panaccione D.G."/>
            <person name="Panstruga R."/>
            <person name="Place M."/>
            <person name="Proctor R.H."/>
            <person name="Prusky D."/>
            <person name="Rech G."/>
            <person name="Reinhardt R."/>
            <person name="Rollins J.A."/>
            <person name="Rounsley S."/>
            <person name="Schardl C.L."/>
            <person name="Schwartz D.C."/>
            <person name="Shenoy N."/>
            <person name="Shirasu K."/>
            <person name="Sikhakolli U.R."/>
            <person name="Stueber K."/>
            <person name="Sukno S.A."/>
            <person name="Sweigard J.A."/>
            <person name="Takano Y."/>
            <person name="Takahara H."/>
            <person name="Trail F."/>
            <person name="van der Does H.C."/>
            <person name="Voll L.M."/>
            <person name="Will I."/>
            <person name="Young S."/>
            <person name="Zeng Q."/>
            <person name="Zhang J."/>
            <person name="Zhou S."/>
            <person name="Dickman M.B."/>
            <person name="Schulze-Lefert P."/>
            <person name="Ver Loren van Themaat E."/>
            <person name="Ma L.-J."/>
            <person name="Vaillancourt L.J."/>
        </authorList>
    </citation>
    <scope>NUCLEOTIDE SEQUENCE [LARGE SCALE GENOMIC DNA]</scope>
    <source>
        <strain evidence="2">IMI 349063</strain>
    </source>
</reference>
<evidence type="ECO:0000313" key="2">
    <source>
        <dbReference type="Proteomes" id="UP000007174"/>
    </source>
</evidence>
<accession>H1W0S0</accession>
<dbReference type="EMBL" id="CACQ02008330">
    <property type="protein sequence ID" value="CCF46083.1"/>
    <property type="molecule type" value="Genomic_DNA"/>
</dbReference>
<gene>
    <name evidence="1" type="ORF">CH063_14949</name>
</gene>
<name>H1W0S0_COLHI</name>
<sequence length="90" mass="10152">MSTKPSFVFEQDCPPTGRSGTCWIRVLVYRLVTRTCGIRPTSAGKPPSRRWLSRVGLRTVGWPPAAESEVKPMPEWQARRGLIHALEYAL</sequence>
<protein>
    <submittedName>
        <fullName evidence="1">Uncharacterized protein</fullName>
    </submittedName>
</protein>
<dbReference type="Proteomes" id="UP000007174">
    <property type="component" value="Unassembled WGS sequence"/>
</dbReference>
<organism evidence="1 2">
    <name type="scientific">Colletotrichum higginsianum (strain IMI 349063)</name>
    <name type="common">Crucifer anthracnose fungus</name>
    <dbReference type="NCBI Taxonomy" id="759273"/>
    <lineage>
        <taxon>Eukaryota</taxon>
        <taxon>Fungi</taxon>
        <taxon>Dikarya</taxon>
        <taxon>Ascomycota</taxon>
        <taxon>Pezizomycotina</taxon>
        <taxon>Sordariomycetes</taxon>
        <taxon>Hypocreomycetidae</taxon>
        <taxon>Glomerellales</taxon>
        <taxon>Glomerellaceae</taxon>
        <taxon>Colletotrichum</taxon>
        <taxon>Colletotrichum destructivum species complex</taxon>
    </lineage>
</organism>
<dbReference type="HOGENOM" id="CLU_2440730_0_0_1"/>
<dbReference type="AlphaFoldDB" id="H1W0S0"/>
<evidence type="ECO:0000313" key="1">
    <source>
        <dbReference type="EMBL" id="CCF46083.1"/>
    </source>
</evidence>